<feature type="coiled-coil region" evidence="1">
    <location>
        <begin position="55"/>
        <end position="89"/>
    </location>
</feature>
<gene>
    <name evidence="2" type="ORF">MCHLO_03798</name>
</gene>
<sequence length="192" mass="21231">MKNSSSSKQVLHNDCERQDAVTAVDAYLSLYAQQAVPFVDPAEHGRLLGHLAYEQSQLKEHIADATRIRAEHENEIASLRHELDTVKEIAASRQGVIDTQATKLTRLRRVLRDRVGAHDAEVLRLQEQSRVANAKYAALLAAVGGTRVAVYLTRAKIVEAMGPVQTLLKWLERVARELGDGPSRFTNADGEA</sequence>
<name>A0ABQ0L537_MYCCL</name>
<evidence type="ECO:0000256" key="1">
    <source>
        <dbReference type="SAM" id="Coils"/>
    </source>
</evidence>
<keyword evidence="1" id="KW-0175">Coiled coil</keyword>
<organism evidence="2 3">
    <name type="scientific">Mycena chlorophos</name>
    <name type="common">Agaric fungus</name>
    <name type="synonym">Agaricus chlorophos</name>
    <dbReference type="NCBI Taxonomy" id="658473"/>
    <lineage>
        <taxon>Eukaryota</taxon>
        <taxon>Fungi</taxon>
        <taxon>Dikarya</taxon>
        <taxon>Basidiomycota</taxon>
        <taxon>Agaricomycotina</taxon>
        <taxon>Agaricomycetes</taxon>
        <taxon>Agaricomycetidae</taxon>
        <taxon>Agaricales</taxon>
        <taxon>Marasmiineae</taxon>
        <taxon>Mycenaceae</taxon>
        <taxon>Mycena</taxon>
    </lineage>
</organism>
<proteinExistence type="predicted"/>
<evidence type="ECO:0000313" key="3">
    <source>
        <dbReference type="Proteomes" id="UP000815677"/>
    </source>
</evidence>
<keyword evidence="3" id="KW-1185">Reference proteome</keyword>
<accession>A0ABQ0L537</accession>
<evidence type="ECO:0000313" key="2">
    <source>
        <dbReference type="EMBL" id="GAT46262.1"/>
    </source>
</evidence>
<reference evidence="2" key="1">
    <citation type="submission" date="2014-09" db="EMBL/GenBank/DDBJ databases">
        <title>Genome sequence of the luminous mushroom Mycena chlorophos for searching fungal bioluminescence genes.</title>
        <authorList>
            <person name="Tanaka Y."/>
            <person name="Kasuga D."/>
            <person name="Oba Y."/>
            <person name="Hase S."/>
            <person name="Sato K."/>
            <person name="Oba Y."/>
            <person name="Sakakibara Y."/>
        </authorList>
    </citation>
    <scope>NUCLEOTIDE SEQUENCE</scope>
</reference>
<dbReference type="Proteomes" id="UP000815677">
    <property type="component" value="Unassembled WGS sequence"/>
</dbReference>
<protein>
    <submittedName>
        <fullName evidence="2">Uncharacterized protein</fullName>
    </submittedName>
</protein>
<dbReference type="EMBL" id="DF842189">
    <property type="protein sequence ID" value="GAT46262.1"/>
    <property type="molecule type" value="Genomic_DNA"/>
</dbReference>